<dbReference type="Gene3D" id="3.40.50.720">
    <property type="entry name" value="NAD(P)-binding Rossmann-like Domain"/>
    <property type="match status" value="1"/>
</dbReference>
<dbReference type="SMART" id="SM00822">
    <property type="entry name" value="PKS_KR"/>
    <property type="match status" value="1"/>
</dbReference>
<dbReference type="InterPro" id="IPR036291">
    <property type="entry name" value="NAD(P)-bd_dom_sf"/>
</dbReference>
<evidence type="ECO:0000259" key="3">
    <source>
        <dbReference type="SMART" id="SM00822"/>
    </source>
</evidence>
<organism evidence="4">
    <name type="scientific">Emiliania huxleyi</name>
    <name type="common">Coccolithophore</name>
    <name type="synonym">Pontosphaera huxleyi</name>
    <dbReference type="NCBI Taxonomy" id="2903"/>
    <lineage>
        <taxon>Eukaryota</taxon>
        <taxon>Haptista</taxon>
        <taxon>Haptophyta</taxon>
        <taxon>Prymnesiophyceae</taxon>
        <taxon>Isochrysidales</taxon>
        <taxon>Noelaerhabdaceae</taxon>
        <taxon>Emiliania</taxon>
    </lineage>
</organism>
<dbReference type="PANTHER" id="PTHR43639">
    <property type="entry name" value="OXIDOREDUCTASE, SHORT-CHAIN DEHYDROGENASE/REDUCTASE FAMILY (AFU_ORTHOLOGUE AFUA_5G02870)"/>
    <property type="match status" value="1"/>
</dbReference>
<evidence type="ECO:0000256" key="1">
    <source>
        <dbReference type="ARBA" id="ARBA00006484"/>
    </source>
</evidence>
<evidence type="ECO:0000256" key="2">
    <source>
        <dbReference type="ARBA" id="ARBA00023002"/>
    </source>
</evidence>
<reference evidence="4" key="1">
    <citation type="submission" date="2021-01" db="EMBL/GenBank/DDBJ databases">
        <authorList>
            <person name="Corre E."/>
            <person name="Pelletier E."/>
            <person name="Niang G."/>
            <person name="Scheremetjew M."/>
            <person name="Finn R."/>
            <person name="Kale V."/>
            <person name="Holt S."/>
            <person name="Cochrane G."/>
            <person name="Meng A."/>
            <person name="Brown T."/>
            <person name="Cohen L."/>
        </authorList>
    </citation>
    <scope>NUCLEOTIDE SEQUENCE</scope>
    <source>
        <strain evidence="4">379</strain>
    </source>
</reference>
<feature type="domain" description="Ketoreductase" evidence="3">
    <location>
        <begin position="41"/>
        <end position="230"/>
    </location>
</feature>
<dbReference type="PRINTS" id="PR00081">
    <property type="entry name" value="GDHRDH"/>
</dbReference>
<gene>
    <name evidence="4" type="ORF">EHUX00137_LOCUS1756</name>
</gene>
<dbReference type="InterPro" id="IPR002347">
    <property type="entry name" value="SDR_fam"/>
</dbReference>
<dbReference type="GO" id="GO:0016491">
    <property type="term" value="F:oxidoreductase activity"/>
    <property type="evidence" value="ECO:0007669"/>
    <property type="project" value="UniProtKB-KW"/>
</dbReference>
<dbReference type="CDD" id="cd05233">
    <property type="entry name" value="SDR_c"/>
    <property type="match status" value="1"/>
</dbReference>
<dbReference type="Pfam" id="PF13561">
    <property type="entry name" value="adh_short_C2"/>
    <property type="match status" value="1"/>
</dbReference>
<dbReference type="InterPro" id="IPR057326">
    <property type="entry name" value="KR_dom"/>
</dbReference>
<proteinExistence type="inferred from homology"/>
<dbReference type="FunFam" id="3.40.50.720:FF:000084">
    <property type="entry name" value="Short-chain dehydrogenase reductase"/>
    <property type="match status" value="1"/>
</dbReference>
<dbReference type="PROSITE" id="PS00061">
    <property type="entry name" value="ADH_SHORT"/>
    <property type="match status" value="1"/>
</dbReference>
<keyword evidence="2" id="KW-0560">Oxidoreductase</keyword>
<dbReference type="SUPFAM" id="SSF51735">
    <property type="entry name" value="NAD(P)-binding Rossmann-fold domains"/>
    <property type="match status" value="1"/>
</dbReference>
<name>A0A7S3VXF1_EMIHU</name>
<dbReference type="EMBL" id="HBIR01002509">
    <property type="protein sequence ID" value="CAE0523399.1"/>
    <property type="molecule type" value="Transcribed_RNA"/>
</dbReference>
<dbReference type="InterPro" id="IPR020904">
    <property type="entry name" value="Sc_DH/Rdtase_CS"/>
</dbReference>
<evidence type="ECO:0000313" key="4">
    <source>
        <dbReference type="EMBL" id="CAE0523399.1"/>
    </source>
</evidence>
<sequence>MKLLPACLLPACRRGARRSRRAVHSRTDVLSRSMSSSSSAPTAIITGGSGDIGAAVAEMLAGSGWNVVINYSQSQEKAEAVAAVCRAHCAERDNARTVQGSVAEDGDCRRIAQLAMEAFGRIDALVNNAGATKFCAHDDLEGLSAEDFQSLYAINTVGPFQVTRACVPHMAAGSSVVNVSSVAGKAGTGSSIAYVASKGALNSLTLSLARALGPKGIRVNAVCPSVIEGEWMRRGMGEERFGAYFDEFRMLAPMRQTIRPADVAEAIVPLLTSNAKVTGQLLTVDAGQQLNVLSLPAGVQASAKNGAAQ</sequence>
<dbReference type="PRINTS" id="PR00080">
    <property type="entry name" value="SDRFAMILY"/>
</dbReference>
<protein>
    <recommendedName>
        <fullName evidence="3">Ketoreductase domain-containing protein</fullName>
    </recommendedName>
</protein>
<dbReference type="PANTHER" id="PTHR43639:SF1">
    <property type="entry name" value="SHORT-CHAIN DEHYDROGENASE_REDUCTASE FAMILY PROTEIN"/>
    <property type="match status" value="1"/>
</dbReference>
<accession>A0A7S3VXF1</accession>
<dbReference type="AlphaFoldDB" id="A0A7S3VXF1"/>
<comment type="similarity">
    <text evidence="1">Belongs to the short-chain dehydrogenases/reductases (SDR) family.</text>
</comment>